<dbReference type="PROSITE" id="PS50297">
    <property type="entry name" value="ANK_REP_REGION"/>
    <property type="match status" value="3"/>
</dbReference>
<dbReference type="SMART" id="SM00248">
    <property type="entry name" value="ANK"/>
    <property type="match status" value="6"/>
</dbReference>
<accession>A0A6A5XZJ9</accession>
<gene>
    <name evidence="5" type="ORF">BU24DRAFT_458468</name>
</gene>
<evidence type="ECO:0000256" key="3">
    <source>
        <dbReference type="PROSITE-ProRule" id="PRU00023"/>
    </source>
</evidence>
<feature type="repeat" description="ANK" evidence="3">
    <location>
        <begin position="138"/>
        <end position="162"/>
    </location>
</feature>
<reference evidence="5" key="1">
    <citation type="journal article" date="2020" name="Stud. Mycol.">
        <title>101 Dothideomycetes genomes: a test case for predicting lifestyles and emergence of pathogens.</title>
        <authorList>
            <person name="Haridas S."/>
            <person name="Albert R."/>
            <person name="Binder M."/>
            <person name="Bloem J."/>
            <person name="Labutti K."/>
            <person name="Salamov A."/>
            <person name="Andreopoulos B."/>
            <person name="Baker S."/>
            <person name="Barry K."/>
            <person name="Bills G."/>
            <person name="Bluhm B."/>
            <person name="Cannon C."/>
            <person name="Castanera R."/>
            <person name="Culley D."/>
            <person name="Daum C."/>
            <person name="Ezra D."/>
            <person name="Gonzalez J."/>
            <person name="Henrissat B."/>
            <person name="Kuo A."/>
            <person name="Liang C."/>
            <person name="Lipzen A."/>
            <person name="Lutzoni F."/>
            <person name="Magnuson J."/>
            <person name="Mondo S."/>
            <person name="Nolan M."/>
            <person name="Ohm R."/>
            <person name="Pangilinan J."/>
            <person name="Park H.-J."/>
            <person name="Ramirez L."/>
            <person name="Alfaro M."/>
            <person name="Sun H."/>
            <person name="Tritt A."/>
            <person name="Yoshinaga Y."/>
            <person name="Zwiers L.-H."/>
            <person name="Turgeon B."/>
            <person name="Goodwin S."/>
            <person name="Spatafora J."/>
            <person name="Crous P."/>
            <person name="Grigoriev I."/>
        </authorList>
    </citation>
    <scope>NUCLEOTIDE SEQUENCE</scope>
    <source>
        <strain evidence="5">CBS 175.79</strain>
    </source>
</reference>
<dbReference type="PANTHER" id="PTHR24198">
    <property type="entry name" value="ANKYRIN REPEAT AND PROTEIN KINASE DOMAIN-CONTAINING PROTEIN"/>
    <property type="match status" value="1"/>
</dbReference>
<dbReference type="AlphaFoldDB" id="A0A6A5XZJ9"/>
<dbReference type="GeneID" id="54289037"/>
<dbReference type="Proteomes" id="UP000799778">
    <property type="component" value="Unassembled WGS sequence"/>
</dbReference>
<keyword evidence="6" id="KW-1185">Reference proteome</keyword>
<organism evidence="5 6">
    <name type="scientific">Aaosphaeria arxii CBS 175.79</name>
    <dbReference type="NCBI Taxonomy" id="1450172"/>
    <lineage>
        <taxon>Eukaryota</taxon>
        <taxon>Fungi</taxon>
        <taxon>Dikarya</taxon>
        <taxon>Ascomycota</taxon>
        <taxon>Pezizomycotina</taxon>
        <taxon>Dothideomycetes</taxon>
        <taxon>Pleosporomycetidae</taxon>
        <taxon>Pleosporales</taxon>
        <taxon>Pleosporales incertae sedis</taxon>
        <taxon>Aaosphaeria</taxon>
    </lineage>
</organism>
<protein>
    <submittedName>
        <fullName evidence="5">Ankyrin</fullName>
    </submittedName>
</protein>
<evidence type="ECO:0000313" key="5">
    <source>
        <dbReference type="EMBL" id="KAF2018725.1"/>
    </source>
</evidence>
<evidence type="ECO:0000256" key="2">
    <source>
        <dbReference type="ARBA" id="ARBA00023043"/>
    </source>
</evidence>
<evidence type="ECO:0000256" key="1">
    <source>
        <dbReference type="ARBA" id="ARBA00022737"/>
    </source>
</evidence>
<dbReference type="PANTHER" id="PTHR24198:SF165">
    <property type="entry name" value="ANKYRIN REPEAT-CONTAINING PROTEIN-RELATED"/>
    <property type="match status" value="1"/>
</dbReference>
<dbReference type="RefSeq" id="XP_033387064.1">
    <property type="nucleotide sequence ID" value="XM_033531640.1"/>
</dbReference>
<evidence type="ECO:0000313" key="6">
    <source>
        <dbReference type="Proteomes" id="UP000799778"/>
    </source>
</evidence>
<feature type="repeat" description="ANK" evidence="3">
    <location>
        <begin position="458"/>
        <end position="490"/>
    </location>
</feature>
<dbReference type="SUPFAM" id="SSF48403">
    <property type="entry name" value="Ankyrin repeat"/>
    <property type="match status" value="1"/>
</dbReference>
<evidence type="ECO:0000256" key="4">
    <source>
        <dbReference type="SAM" id="MobiDB-lite"/>
    </source>
</evidence>
<name>A0A6A5XZJ9_9PLEO</name>
<dbReference type="OrthoDB" id="20872at2759"/>
<sequence>MASQNNPPAGQVPLIDPNNVETTGPYKGLPKLPDGMVWHQFPYNSLFLSDPIWYDSLGINLLDRREVWDITDVEELHKVLKEIYTECPNKGMDIVFKAAVKGRADVIRWAMGEGIKLHPSGGNGGAGGEATGGEEDDMSCVPVHAAAANGNLECVKVLIEEGGIIVDATCELGGTPVMRAARENHNDILKWLIQKGADLTLAQWTDGQGDWSALDFAASAGNLEGVKMLYDALAEKALADGKDTTSIITTLTVQAAANSKDFKTLEYILSKGGFPTQSSEEGNGFLGAQITAAQKETIRSALHRATIAGSDVLELLFSYLTPKKDGQFDYFDSDPELKDKLCNAAGNALVRGDIDTFNLVWKTGLDDPKSDIIAGEAPGSRSKQDVLANLFTDVLREAPLPAIRHLVQQYGVDPHTAVDQHYSSALYKATSSNNIEVVRYLLEEHAFDIDLASGKFANGPTALAIAVLEGHKDVVKLLLKYGGPVEVIEQEVEFKEARKLIISAAMVYRQDVKVIIAGAEREAREQNSNQGRVMIVVTDEEDTTWLHSIRKRKTDEELKAADIHKRELRKPDA</sequence>
<dbReference type="InterPro" id="IPR002110">
    <property type="entry name" value="Ankyrin_rpt"/>
</dbReference>
<feature type="repeat" description="ANK" evidence="3">
    <location>
        <begin position="172"/>
        <end position="204"/>
    </location>
</feature>
<proteinExistence type="predicted"/>
<dbReference type="Gene3D" id="1.25.40.20">
    <property type="entry name" value="Ankyrin repeat-containing domain"/>
    <property type="match status" value="2"/>
</dbReference>
<dbReference type="Pfam" id="PF12796">
    <property type="entry name" value="Ank_2"/>
    <property type="match status" value="2"/>
</dbReference>
<feature type="region of interest" description="Disordered" evidence="4">
    <location>
        <begin position="1"/>
        <end position="20"/>
    </location>
</feature>
<dbReference type="EMBL" id="ML978067">
    <property type="protein sequence ID" value="KAF2018725.1"/>
    <property type="molecule type" value="Genomic_DNA"/>
</dbReference>
<keyword evidence="2 3" id="KW-0040">ANK repeat</keyword>
<keyword evidence="1" id="KW-0677">Repeat</keyword>
<dbReference type="PROSITE" id="PS50088">
    <property type="entry name" value="ANK_REPEAT"/>
    <property type="match status" value="3"/>
</dbReference>
<dbReference type="InterPro" id="IPR036770">
    <property type="entry name" value="Ankyrin_rpt-contain_sf"/>
</dbReference>